<evidence type="ECO:0000256" key="6">
    <source>
        <dbReference type="ARBA" id="ARBA00022927"/>
    </source>
</evidence>
<name>A0A7X2S2L4_9BACI</name>
<evidence type="ECO:0000256" key="10">
    <source>
        <dbReference type="SAM" id="Phobius"/>
    </source>
</evidence>
<protein>
    <submittedName>
        <fullName evidence="11">Preprotein translocase subunit YajC</fullName>
    </submittedName>
</protein>
<dbReference type="GO" id="GO:0015031">
    <property type="term" value="P:protein transport"/>
    <property type="evidence" value="ECO:0007669"/>
    <property type="project" value="UniProtKB-KW"/>
</dbReference>
<dbReference type="GO" id="GO:0005886">
    <property type="term" value="C:plasma membrane"/>
    <property type="evidence" value="ECO:0007669"/>
    <property type="project" value="UniProtKB-SubCell"/>
</dbReference>
<keyword evidence="3" id="KW-0813">Transport</keyword>
<dbReference type="RefSeq" id="WP_155111045.1">
    <property type="nucleotide sequence ID" value="NZ_WMIB01000001.1"/>
</dbReference>
<dbReference type="SMART" id="SM01323">
    <property type="entry name" value="YajC"/>
    <property type="match status" value="1"/>
</dbReference>
<dbReference type="Pfam" id="PF02699">
    <property type="entry name" value="YajC"/>
    <property type="match status" value="1"/>
</dbReference>
<dbReference type="EMBL" id="WMIB01000001">
    <property type="protein sequence ID" value="MTH52554.1"/>
    <property type="molecule type" value="Genomic_DNA"/>
</dbReference>
<evidence type="ECO:0000256" key="7">
    <source>
        <dbReference type="ARBA" id="ARBA00022989"/>
    </source>
</evidence>
<keyword evidence="8" id="KW-0811">Translocation</keyword>
<dbReference type="AlphaFoldDB" id="A0A7X2S2L4"/>
<keyword evidence="12" id="KW-1185">Reference proteome</keyword>
<evidence type="ECO:0000256" key="4">
    <source>
        <dbReference type="ARBA" id="ARBA00022475"/>
    </source>
</evidence>
<evidence type="ECO:0000256" key="2">
    <source>
        <dbReference type="ARBA" id="ARBA00006742"/>
    </source>
</evidence>
<comment type="subcellular location">
    <subcellularLocation>
        <location evidence="1">Cell membrane</location>
        <topology evidence="1">Single-pass membrane protein</topology>
    </subcellularLocation>
</comment>
<organism evidence="11 12">
    <name type="scientific">Metabacillus mangrovi</name>
    <dbReference type="NCBI Taxonomy" id="1491830"/>
    <lineage>
        <taxon>Bacteria</taxon>
        <taxon>Bacillati</taxon>
        <taxon>Bacillota</taxon>
        <taxon>Bacilli</taxon>
        <taxon>Bacillales</taxon>
        <taxon>Bacillaceae</taxon>
        <taxon>Metabacillus</taxon>
    </lineage>
</organism>
<dbReference type="NCBIfam" id="TIGR00739">
    <property type="entry name" value="yajC"/>
    <property type="match status" value="1"/>
</dbReference>
<evidence type="ECO:0000313" key="11">
    <source>
        <dbReference type="EMBL" id="MTH52554.1"/>
    </source>
</evidence>
<evidence type="ECO:0000313" key="12">
    <source>
        <dbReference type="Proteomes" id="UP000434639"/>
    </source>
</evidence>
<keyword evidence="5 10" id="KW-0812">Transmembrane</keyword>
<keyword evidence="6" id="KW-0653">Protein transport</keyword>
<evidence type="ECO:0000256" key="8">
    <source>
        <dbReference type="ARBA" id="ARBA00023010"/>
    </source>
</evidence>
<gene>
    <name evidence="11" type="primary">yajC</name>
    <name evidence="11" type="ORF">GKZ89_03975</name>
</gene>
<dbReference type="PANTHER" id="PTHR33909:SF1">
    <property type="entry name" value="SEC TRANSLOCON ACCESSORY COMPLEX SUBUNIT YAJC"/>
    <property type="match status" value="1"/>
</dbReference>
<dbReference type="OrthoDB" id="9800132at2"/>
<comment type="caution">
    <text evidence="11">The sequence shown here is derived from an EMBL/GenBank/DDBJ whole genome shotgun (WGS) entry which is preliminary data.</text>
</comment>
<proteinExistence type="inferred from homology"/>
<keyword evidence="9 10" id="KW-0472">Membrane</keyword>
<dbReference type="PRINTS" id="PR01853">
    <property type="entry name" value="YAJCTRNLCASE"/>
</dbReference>
<evidence type="ECO:0000256" key="3">
    <source>
        <dbReference type="ARBA" id="ARBA00022448"/>
    </source>
</evidence>
<feature type="transmembrane region" description="Helical" evidence="10">
    <location>
        <begin position="6"/>
        <end position="24"/>
    </location>
</feature>
<accession>A0A7X2S2L4</accession>
<keyword evidence="4" id="KW-1003">Cell membrane</keyword>
<reference evidence="11 12" key="1">
    <citation type="journal article" date="2017" name="Int. J. Syst. Evol. Microbiol.">
        <title>Bacillus mangrovi sp. nov., isolated from a sediment sample from a mangrove forest.</title>
        <authorList>
            <person name="Gupta V."/>
            <person name="Singh P.K."/>
            <person name="Korpole S."/>
            <person name="Tanuku N.R.S."/>
            <person name="Pinnaka A.K."/>
        </authorList>
    </citation>
    <scope>NUCLEOTIDE SEQUENCE [LARGE SCALE GENOMIC DNA]</scope>
    <source>
        <strain evidence="11 12">KCTC 33872</strain>
    </source>
</reference>
<keyword evidence="7 10" id="KW-1133">Transmembrane helix</keyword>
<comment type="similarity">
    <text evidence="2">Belongs to the YajC family.</text>
</comment>
<sequence length="97" mass="10971">MGGNSMTTILSLVLMFAIFYFLLIRPQQKQQKTFRQMQSSLQKGDKVVTIGGLHATIESIDEEKAVLKTGEGSRLTFERRAIREVKEKSALHKTEEA</sequence>
<evidence type="ECO:0000256" key="1">
    <source>
        <dbReference type="ARBA" id="ARBA00004162"/>
    </source>
</evidence>
<dbReference type="PANTHER" id="PTHR33909">
    <property type="entry name" value="SEC TRANSLOCON ACCESSORY COMPLEX SUBUNIT YAJC"/>
    <property type="match status" value="1"/>
</dbReference>
<evidence type="ECO:0000256" key="5">
    <source>
        <dbReference type="ARBA" id="ARBA00022692"/>
    </source>
</evidence>
<evidence type="ECO:0000256" key="9">
    <source>
        <dbReference type="ARBA" id="ARBA00023136"/>
    </source>
</evidence>
<dbReference type="Proteomes" id="UP000434639">
    <property type="component" value="Unassembled WGS sequence"/>
</dbReference>
<dbReference type="InterPro" id="IPR003849">
    <property type="entry name" value="Preprotein_translocase_YajC"/>
</dbReference>